<dbReference type="InterPro" id="IPR000873">
    <property type="entry name" value="AMP-dep_synth/lig_dom"/>
</dbReference>
<feature type="transmembrane region" description="Helical" evidence="3">
    <location>
        <begin position="666"/>
        <end position="687"/>
    </location>
</feature>
<feature type="transmembrane region" description="Helical" evidence="3">
    <location>
        <begin position="707"/>
        <end position="727"/>
    </location>
</feature>
<sequence>METAASTRLFGSIERFGARLALLRPGGEAWTHAELAVAADRWAALHLSGPDCGRRGLVAIEMAPEFEAIVALVGACRAGWPVLLLGEGKLASEQRLRRQFKPEVEWTREATGWRVRRDAWQALPPEPVSLPVEPPPLPGELPAMELELAVREEAPAEPHEELAMLLTTSGSTGEPKLVRLSTRNLVSNAMSIAWYLGIEPDERAITSLPLHYSYGLSVLTSHLLHGAALVLSAHSVSERAFWEDFELGGATSFAGVPLMYETLAHLGMLERPLSGLRTLTQAGGRLEPVLVKRFADWAAAQGTRFYVMYGQTEAAPRMAFLPPEQVAAHPDCIGQAVPGGELRVENEAGEVIDEDGVAGELVYRGPNVMMGYATARADLARGAEVAELRTGDIAERTRDGLWRIVGRSSRFVKIAGLRVSLDGIESDLREVGVRAKVAGDDRRIVIGVVEPGVPPAGLAGVWSRRLGVPARAVRVVALREVPVLANGKTDHAAILARGGPVEQPGADSALRRELASILGRERLDDEESFVSAGGDSLNLVEGAIAVERFYGERVPGWECLPMAELCRENPDTLPERGRDDPLLVARSIALWLAMSAHVVFKFDLWQWIPKTLVATAFATPLLLVVFGWGLARKFARDGVRLWPWTAAAKRHAAVGGRLRFREVSRWCWPLAGTYYGAIVITMLAQGVGGEMTWEQVGRALYFNEEGIYAGIWMTYFWMVLVAPFLVWPVKRWGVLGVLVVTVPPWWVWQDLTRAPEVNYFWGHVFGWGGVTGPSVLHATSFVVFGFLLGGLLSRWWKALLVVGVLVWTGWLFNQHLNRLGLETVWQLLAYQEYRRLTHPVYMAFGATGALLFTSIGWVMARVPRSPASLRDIFYSFGRSSVFAYVFGNIILVFTPQRFTDAAVRLVATMVPPGWSPELVFGLVYGVVFLLGLALITDDVTRWRPRMFGRLARGLRAGNLWLMRVIRPRRRAAVRG</sequence>
<reference evidence="6 7" key="2">
    <citation type="submission" date="2023-12" db="EMBL/GenBank/DDBJ databases">
        <title>Description of an unclassified Opitutus bacterium of Verrucomicrobiota.</title>
        <authorList>
            <person name="Zhang D.-F."/>
        </authorList>
    </citation>
    <scope>NUCLEOTIDE SEQUENCE [LARGE SCALE GENOMIC DNA]</scope>
    <source>
        <strain evidence="6 7">WL0086</strain>
    </source>
</reference>
<feature type="transmembrane region" description="Helical" evidence="3">
    <location>
        <begin position="760"/>
        <end position="788"/>
    </location>
</feature>
<comment type="similarity">
    <text evidence="1">Belongs to the ATP-dependent AMP-binding enzyme family.</text>
</comment>
<feature type="transmembrane region" description="Helical" evidence="3">
    <location>
        <begin position="612"/>
        <end position="631"/>
    </location>
</feature>
<keyword evidence="3" id="KW-0472">Membrane</keyword>
<evidence type="ECO:0000259" key="5">
    <source>
        <dbReference type="Pfam" id="PF00550"/>
    </source>
</evidence>
<dbReference type="Pfam" id="PF00501">
    <property type="entry name" value="AMP-binding"/>
    <property type="match status" value="1"/>
</dbReference>
<dbReference type="Pfam" id="PF00550">
    <property type="entry name" value="PP-binding"/>
    <property type="match status" value="1"/>
</dbReference>
<protein>
    <submittedName>
        <fullName evidence="6">Non-ribosomal peptide synthetase</fullName>
    </submittedName>
</protein>
<keyword evidence="3" id="KW-0812">Transmembrane</keyword>
<dbReference type="InterPro" id="IPR020845">
    <property type="entry name" value="AMP-binding_CS"/>
</dbReference>
<evidence type="ECO:0000256" key="2">
    <source>
        <dbReference type="ARBA" id="ARBA00022598"/>
    </source>
</evidence>
<dbReference type="PANTHER" id="PTHR43201:SF5">
    <property type="entry name" value="MEDIUM-CHAIN ACYL-COA LIGASE ACSF2, MITOCHONDRIAL"/>
    <property type="match status" value="1"/>
</dbReference>
<dbReference type="EMBL" id="CP139781">
    <property type="protein sequence ID" value="WRQ86487.1"/>
    <property type="molecule type" value="Genomic_DNA"/>
</dbReference>
<evidence type="ECO:0000256" key="3">
    <source>
        <dbReference type="SAM" id="Phobius"/>
    </source>
</evidence>
<dbReference type="RefSeq" id="WP_221031408.1">
    <property type="nucleotide sequence ID" value="NZ_CP139781.1"/>
</dbReference>
<keyword evidence="3" id="KW-1133">Transmembrane helix</keyword>
<dbReference type="InterPro" id="IPR042099">
    <property type="entry name" value="ANL_N_sf"/>
</dbReference>
<feature type="transmembrane region" description="Helical" evidence="3">
    <location>
        <begin position="881"/>
        <end position="898"/>
    </location>
</feature>
<dbReference type="PROSITE" id="PS00455">
    <property type="entry name" value="AMP_BINDING"/>
    <property type="match status" value="1"/>
</dbReference>
<dbReference type="SUPFAM" id="SSF47336">
    <property type="entry name" value="ACP-like"/>
    <property type="match status" value="1"/>
</dbReference>
<evidence type="ECO:0000259" key="4">
    <source>
        <dbReference type="Pfam" id="PF00501"/>
    </source>
</evidence>
<feature type="transmembrane region" description="Helical" evidence="3">
    <location>
        <begin position="795"/>
        <end position="812"/>
    </location>
</feature>
<organism evidence="6 7">
    <name type="scientific">Actomonas aquatica</name>
    <dbReference type="NCBI Taxonomy" id="2866162"/>
    <lineage>
        <taxon>Bacteria</taxon>
        <taxon>Pseudomonadati</taxon>
        <taxon>Verrucomicrobiota</taxon>
        <taxon>Opitutia</taxon>
        <taxon>Opitutales</taxon>
        <taxon>Opitutaceae</taxon>
        <taxon>Actomonas</taxon>
    </lineage>
</organism>
<reference evidence="6 7" key="1">
    <citation type="submission" date="2021-08" db="EMBL/GenBank/DDBJ databases">
        <authorList>
            <person name="Zhang D."/>
            <person name="Zhang A."/>
            <person name="Wang L."/>
        </authorList>
    </citation>
    <scope>NUCLEOTIDE SEQUENCE [LARGE SCALE GENOMIC DNA]</scope>
    <source>
        <strain evidence="6 7">WL0086</strain>
    </source>
</reference>
<keyword evidence="2" id="KW-0436">Ligase</keyword>
<dbReference type="InterPro" id="IPR009081">
    <property type="entry name" value="PP-bd_ACP"/>
</dbReference>
<evidence type="ECO:0000313" key="7">
    <source>
        <dbReference type="Proteomes" id="UP000738431"/>
    </source>
</evidence>
<feature type="domain" description="AMP-dependent synthetase/ligase" evidence="4">
    <location>
        <begin position="13"/>
        <end position="372"/>
    </location>
</feature>
<keyword evidence="7" id="KW-1185">Reference proteome</keyword>
<feature type="transmembrane region" description="Helical" evidence="3">
    <location>
        <begin position="732"/>
        <end position="748"/>
    </location>
</feature>
<dbReference type="InterPro" id="IPR036736">
    <property type="entry name" value="ACP-like_sf"/>
</dbReference>
<evidence type="ECO:0000256" key="1">
    <source>
        <dbReference type="ARBA" id="ARBA00006432"/>
    </source>
</evidence>
<proteinExistence type="inferred from homology"/>
<gene>
    <name evidence="6" type="ORF">K1X11_016850</name>
</gene>
<dbReference type="Proteomes" id="UP000738431">
    <property type="component" value="Chromosome"/>
</dbReference>
<dbReference type="SUPFAM" id="SSF56801">
    <property type="entry name" value="Acetyl-CoA synthetase-like"/>
    <property type="match status" value="1"/>
</dbReference>
<feature type="transmembrane region" description="Helical" evidence="3">
    <location>
        <begin position="918"/>
        <end position="936"/>
    </location>
</feature>
<feature type="domain" description="Carrier" evidence="5">
    <location>
        <begin position="509"/>
        <end position="555"/>
    </location>
</feature>
<name>A0ABZ1C446_9BACT</name>
<dbReference type="Gene3D" id="3.40.50.12780">
    <property type="entry name" value="N-terminal domain of ligase-like"/>
    <property type="match status" value="1"/>
</dbReference>
<dbReference type="PANTHER" id="PTHR43201">
    <property type="entry name" value="ACYL-COA SYNTHETASE"/>
    <property type="match status" value="1"/>
</dbReference>
<evidence type="ECO:0000313" key="6">
    <source>
        <dbReference type="EMBL" id="WRQ86487.1"/>
    </source>
</evidence>
<feature type="transmembrane region" description="Helical" evidence="3">
    <location>
        <begin position="840"/>
        <end position="860"/>
    </location>
</feature>
<accession>A0ABZ1C446</accession>